<sequence length="215" mass="23284">MTRSLPSIEELRHARDVAHNCGRYQEALGLAFEIGRRVMDAPEAIEAAALMRMPAFVLVSPVAVAARLGQRLEGIDYEDLAFRLDLVSVVMGWRFGGEVRPGALHVAAPADHWPKRISAPCPVRLVTLSQARARAGLVEDPADARAVAGDIQGPEFGAWVRDRVTTLCGAVVARSEDMAGARFVRVQPRAVDGRVPAPSWVPLDRIQPLAQVGDL</sequence>
<dbReference type="Proteomes" id="UP000193963">
    <property type="component" value="Unassembled WGS sequence"/>
</dbReference>
<dbReference type="AlphaFoldDB" id="A0A1X6ZR75"/>
<evidence type="ECO:0000313" key="1">
    <source>
        <dbReference type="EMBL" id="SLN59119.1"/>
    </source>
</evidence>
<evidence type="ECO:0000313" key="2">
    <source>
        <dbReference type="Proteomes" id="UP000193963"/>
    </source>
</evidence>
<protein>
    <submittedName>
        <fullName evidence="1">Uncharacterized protein</fullName>
    </submittedName>
</protein>
<dbReference type="EMBL" id="FWFN01000006">
    <property type="protein sequence ID" value="SLN59119.1"/>
    <property type="molecule type" value="Genomic_DNA"/>
</dbReference>
<proteinExistence type="predicted"/>
<keyword evidence="2" id="KW-1185">Reference proteome</keyword>
<dbReference type="RefSeq" id="WP_085888972.1">
    <property type="nucleotide sequence ID" value="NZ_FWFN01000006.1"/>
</dbReference>
<organism evidence="1 2">
    <name type="scientific">Pseudooceanicola marinus</name>
    <dbReference type="NCBI Taxonomy" id="396013"/>
    <lineage>
        <taxon>Bacteria</taxon>
        <taxon>Pseudomonadati</taxon>
        <taxon>Pseudomonadota</taxon>
        <taxon>Alphaproteobacteria</taxon>
        <taxon>Rhodobacterales</taxon>
        <taxon>Paracoccaceae</taxon>
        <taxon>Pseudooceanicola</taxon>
    </lineage>
</organism>
<name>A0A1X6ZR75_9RHOB</name>
<accession>A0A1X6ZR75</accession>
<gene>
    <name evidence="1" type="ORF">PSM7751_02925</name>
</gene>
<reference evidence="1 2" key="1">
    <citation type="submission" date="2017-03" db="EMBL/GenBank/DDBJ databases">
        <authorList>
            <person name="Afonso C.L."/>
            <person name="Miller P.J."/>
            <person name="Scott M.A."/>
            <person name="Spackman E."/>
            <person name="Goraichik I."/>
            <person name="Dimitrov K.M."/>
            <person name="Suarez D.L."/>
            <person name="Swayne D.E."/>
        </authorList>
    </citation>
    <scope>NUCLEOTIDE SEQUENCE [LARGE SCALE GENOMIC DNA]</scope>
    <source>
        <strain evidence="1 2">CECT 7751</strain>
    </source>
</reference>